<reference evidence="1" key="1">
    <citation type="submission" date="2021-06" db="EMBL/GenBank/DDBJ databases">
        <authorList>
            <person name="Kallberg Y."/>
            <person name="Tangrot J."/>
            <person name="Rosling A."/>
        </authorList>
    </citation>
    <scope>NUCLEOTIDE SEQUENCE</scope>
    <source>
        <strain evidence="1">IL203A</strain>
    </source>
</reference>
<keyword evidence="2" id="KW-1185">Reference proteome</keyword>
<dbReference type="EMBL" id="CAJVPU010002704">
    <property type="protein sequence ID" value="CAG8506074.1"/>
    <property type="molecule type" value="Genomic_DNA"/>
</dbReference>
<dbReference type="Proteomes" id="UP000789702">
    <property type="component" value="Unassembled WGS sequence"/>
</dbReference>
<accession>A0ACA9L1M7</accession>
<protein>
    <submittedName>
        <fullName evidence="1">13484_t:CDS:1</fullName>
    </submittedName>
</protein>
<comment type="caution">
    <text evidence="1">The sequence shown here is derived from an EMBL/GenBank/DDBJ whole genome shotgun (WGS) entry which is preliminary data.</text>
</comment>
<sequence length="45" mass="5308">MSKNDELNNKAEADNRNNKIDNEIDNKAEFKEDEINKIEKVDNEK</sequence>
<evidence type="ECO:0000313" key="2">
    <source>
        <dbReference type="Proteomes" id="UP000789702"/>
    </source>
</evidence>
<name>A0ACA9L1M7_9GLOM</name>
<gene>
    <name evidence="1" type="ORF">DHETER_LOCUS3234</name>
</gene>
<proteinExistence type="predicted"/>
<organism evidence="1 2">
    <name type="scientific">Dentiscutata heterogama</name>
    <dbReference type="NCBI Taxonomy" id="1316150"/>
    <lineage>
        <taxon>Eukaryota</taxon>
        <taxon>Fungi</taxon>
        <taxon>Fungi incertae sedis</taxon>
        <taxon>Mucoromycota</taxon>
        <taxon>Glomeromycotina</taxon>
        <taxon>Glomeromycetes</taxon>
        <taxon>Diversisporales</taxon>
        <taxon>Gigasporaceae</taxon>
        <taxon>Dentiscutata</taxon>
    </lineage>
</organism>
<evidence type="ECO:0000313" key="1">
    <source>
        <dbReference type="EMBL" id="CAG8506074.1"/>
    </source>
</evidence>